<dbReference type="InterPro" id="IPR001305">
    <property type="entry name" value="HSP_DnaJ_Cys-rich_dom"/>
</dbReference>
<proteinExistence type="inferred from homology"/>
<reference evidence="14 15" key="1">
    <citation type="submission" date="2018-12" db="EMBL/GenBank/DDBJ databases">
        <title>Draft genome sequence of Xylaria grammica IHI A82.</title>
        <authorList>
            <person name="Buettner E."/>
            <person name="Kellner H."/>
        </authorList>
    </citation>
    <scope>NUCLEOTIDE SEQUENCE [LARGE SCALE GENOMIC DNA]</scope>
    <source>
        <strain evidence="14 15">IHI A82</strain>
    </source>
</reference>
<dbReference type="InterPro" id="IPR036869">
    <property type="entry name" value="J_dom_sf"/>
</dbReference>
<dbReference type="InterPro" id="IPR036410">
    <property type="entry name" value="HSP_DnaJ_Cys-rich_dom_sf"/>
</dbReference>
<dbReference type="GO" id="GO:0042026">
    <property type="term" value="P:protein refolding"/>
    <property type="evidence" value="ECO:0007669"/>
    <property type="project" value="TreeGrafter"/>
</dbReference>
<dbReference type="Pfam" id="PF01556">
    <property type="entry name" value="DnaJ_C"/>
    <property type="match status" value="1"/>
</dbReference>
<dbReference type="FunFam" id="1.10.287.110:FF:000053">
    <property type="entry name" value="Putative Mitochondrial DnaJ chaperone"/>
    <property type="match status" value="1"/>
</dbReference>
<dbReference type="Pfam" id="PF00226">
    <property type="entry name" value="DnaJ"/>
    <property type="match status" value="1"/>
</dbReference>
<dbReference type="GO" id="GO:0051082">
    <property type="term" value="F:unfolded protein binding"/>
    <property type="evidence" value="ECO:0007669"/>
    <property type="project" value="InterPro"/>
</dbReference>
<evidence type="ECO:0000256" key="8">
    <source>
        <dbReference type="ARBA" id="ARBA00023186"/>
    </source>
</evidence>
<evidence type="ECO:0000256" key="7">
    <source>
        <dbReference type="ARBA" id="ARBA00023128"/>
    </source>
</evidence>
<feature type="compositionally biased region" description="Low complexity" evidence="11">
    <location>
        <begin position="478"/>
        <end position="487"/>
    </location>
</feature>
<evidence type="ECO:0000256" key="4">
    <source>
        <dbReference type="ARBA" id="ARBA00022771"/>
    </source>
</evidence>
<dbReference type="EMBL" id="RYZI01000002">
    <property type="protein sequence ID" value="RWA14929.1"/>
    <property type="molecule type" value="Genomic_DNA"/>
</dbReference>
<dbReference type="PRINTS" id="PR00625">
    <property type="entry name" value="JDOMAIN"/>
</dbReference>
<dbReference type="SUPFAM" id="SSF57938">
    <property type="entry name" value="DnaJ/Hsp40 cysteine-rich domain"/>
    <property type="match status" value="1"/>
</dbReference>
<dbReference type="PROSITE" id="PS50076">
    <property type="entry name" value="DNAJ_2"/>
    <property type="match status" value="1"/>
</dbReference>
<dbReference type="GO" id="GO:0031072">
    <property type="term" value="F:heat shock protein binding"/>
    <property type="evidence" value="ECO:0007669"/>
    <property type="project" value="InterPro"/>
</dbReference>
<dbReference type="FunFam" id="2.60.260.20:FF:000005">
    <property type="entry name" value="Chaperone protein dnaJ 1, mitochondrial"/>
    <property type="match status" value="1"/>
</dbReference>
<sequence length="550" mass="58264">MNSSIFAKAALPSRILSPAQICRRQRLRDNLRQRRTPSNSISYLSKRSEIPLAKSLLHVSVTRRSFHATSRASAVKDPYRALGVGKSASASEIKKAYYGLAKKFHPDTNKDPTAKDKFGEIQSAYEILSDPKKKEQYDQFGAAGFDPNGSPHPGGGSPFGEGSPFSGFGAGGGFGANIDIEDLFNAFTGGGGGSPFGSGAGRGRSRNPFGQEILVGDKIEVQTSISFMEAAKGTSKTITIHPMVTCDTCTGSGLKPGTRRSVCRSCGGTGSQVHFMQGGFQMASTCSSCRGTGQETPRGSECKTCHGDGAVKSRKTLVVDIPAGIEDGMKLRLDGEGDAPVTGGMAPPGARTARGDLYVVVRVAADPKFKRAGSDILYTASIPITTAMLGGEVKIPTLDGDVNVKVATGTNTGDKLTLGGMGMKQLGSRRGGTGDLRVEFRVAMPKYLSANQRTIVEMLADEMGDKTAKRIMNIKMPGSGTTGFSSGPREATKDDDPATHKSEGFLKSMWHNLTNHPAHRDSTGKPTTEDEKPDNEPSETDANKSKNHKD</sequence>
<evidence type="ECO:0000256" key="6">
    <source>
        <dbReference type="ARBA" id="ARBA00022946"/>
    </source>
</evidence>
<dbReference type="SUPFAM" id="SSF46565">
    <property type="entry name" value="Chaperone J-domain"/>
    <property type="match status" value="1"/>
</dbReference>
<dbReference type="PANTHER" id="PTHR43096:SF52">
    <property type="entry name" value="DNAJ HOMOLOG 1, MITOCHONDRIAL-RELATED"/>
    <property type="match status" value="1"/>
</dbReference>
<dbReference type="SUPFAM" id="SSF49493">
    <property type="entry name" value="HSP40/DnaJ peptide-binding domain"/>
    <property type="match status" value="2"/>
</dbReference>
<comment type="caution">
    <text evidence="14">The sequence shown here is derived from an EMBL/GenBank/DDBJ whole genome shotgun (WGS) entry which is preliminary data.</text>
</comment>
<dbReference type="CDD" id="cd10719">
    <property type="entry name" value="DnaJ_zf"/>
    <property type="match status" value="1"/>
</dbReference>
<evidence type="ECO:0000313" key="14">
    <source>
        <dbReference type="EMBL" id="RWA14929.1"/>
    </source>
</evidence>
<dbReference type="SMART" id="SM00271">
    <property type="entry name" value="DnaJ"/>
    <property type="match status" value="1"/>
</dbReference>
<dbReference type="Proteomes" id="UP000286045">
    <property type="component" value="Unassembled WGS sequence"/>
</dbReference>
<keyword evidence="4 10" id="KW-0863">Zinc-finger</keyword>
<dbReference type="AlphaFoldDB" id="A0A439DKI6"/>
<dbReference type="PANTHER" id="PTHR43096">
    <property type="entry name" value="DNAJ HOMOLOG 1, MITOCHONDRIAL-RELATED"/>
    <property type="match status" value="1"/>
</dbReference>
<dbReference type="Gene3D" id="2.10.230.10">
    <property type="entry name" value="Heat shock protein DnaJ, cysteine-rich domain"/>
    <property type="match status" value="1"/>
</dbReference>
<feature type="compositionally biased region" description="Basic and acidic residues" evidence="11">
    <location>
        <begin position="490"/>
        <end position="504"/>
    </location>
</feature>
<dbReference type="FunFam" id="2.10.230.10:FF:000001">
    <property type="entry name" value="DnaJ subfamily A member 2"/>
    <property type="match status" value="1"/>
</dbReference>
<dbReference type="GO" id="GO:0008270">
    <property type="term" value="F:zinc ion binding"/>
    <property type="evidence" value="ECO:0007669"/>
    <property type="project" value="UniProtKB-KW"/>
</dbReference>
<feature type="domain" description="CR-type" evidence="13">
    <location>
        <begin position="233"/>
        <end position="314"/>
    </location>
</feature>
<dbReference type="GO" id="GO:0009408">
    <property type="term" value="P:response to heat"/>
    <property type="evidence" value="ECO:0007669"/>
    <property type="project" value="InterPro"/>
</dbReference>
<organism evidence="14 15">
    <name type="scientific">Xylaria grammica</name>
    <dbReference type="NCBI Taxonomy" id="363999"/>
    <lineage>
        <taxon>Eukaryota</taxon>
        <taxon>Fungi</taxon>
        <taxon>Dikarya</taxon>
        <taxon>Ascomycota</taxon>
        <taxon>Pezizomycotina</taxon>
        <taxon>Sordariomycetes</taxon>
        <taxon>Xylariomycetidae</taxon>
        <taxon>Xylariales</taxon>
        <taxon>Xylariaceae</taxon>
        <taxon>Xylaria</taxon>
    </lineage>
</organism>
<dbReference type="Gene3D" id="1.10.287.110">
    <property type="entry name" value="DnaJ domain"/>
    <property type="match status" value="1"/>
</dbReference>
<accession>A0A439DKI6</accession>
<evidence type="ECO:0000313" key="15">
    <source>
        <dbReference type="Proteomes" id="UP000286045"/>
    </source>
</evidence>
<dbReference type="InterPro" id="IPR012724">
    <property type="entry name" value="DnaJ"/>
</dbReference>
<dbReference type="CDD" id="cd10747">
    <property type="entry name" value="DnaJ_C"/>
    <property type="match status" value="1"/>
</dbReference>
<dbReference type="InterPro" id="IPR002939">
    <property type="entry name" value="DnaJ_C"/>
</dbReference>
<evidence type="ECO:0000256" key="11">
    <source>
        <dbReference type="SAM" id="MobiDB-lite"/>
    </source>
</evidence>
<keyword evidence="5 10" id="KW-0862">Zinc</keyword>
<keyword evidence="2 10" id="KW-0479">Metal-binding</keyword>
<evidence type="ECO:0000259" key="13">
    <source>
        <dbReference type="PROSITE" id="PS51188"/>
    </source>
</evidence>
<feature type="compositionally biased region" description="Basic and acidic residues" evidence="11">
    <location>
        <begin position="518"/>
        <end position="530"/>
    </location>
</feature>
<dbReference type="GO" id="GO:0005739">
    <property type="term" value="C:mitochondrion"/>
    <property type="evidence" value="ECO:0007669"/>
    <property type="project" value="UniProtKB-SubCell"/>
</dbReference>
<dbReference type="Gene3D" id="2.60.260.20">
    <property type="entry name" value="Urease metallochaperone UreE, N-terminal domain"/>
    <property type="match status" value="2"/>
</dbReference>
<evidence type="ECO:0000256" key="3">
    <source>
        <dbReference type="ARBA" id="ARBA00022737"/>
    </source>
</evidence>
<keyword evidence="6" id="KW-0809">Transit peptide</keyword>
<name>A0A439DKI6_9PEZI</name>
<evidence type="ECO:0000256" key="5">
    <source>
        <dbReference type="ARBA" id="ARBA00022833"/>
    </source>
</evidence>
<feature type="region of interest" description="Disordered" evidence="11">
    <location>
        <begin position="475"/>
        <end position="550"/>
    </location>
</feature>
<keyword evidence="7" id="KW-0496">Mitochondrion</keyword>
<feature type="zinc finger region" description="CR-type" evidence="10">
    <location>
        <begin position="233"/>
        <end position="314"/>
    </location>
</feature>
<dbReference type="STRING" id="363999.A0A439DKI6"/>
<evidence type="ECO:0000256" key="9">
    <source>
        <dbReference type="ARBA" id="ARBA00072890"/>
    </source>
</evidence>
<dbReference type="InterPro" id="IPR008971">
    <property type="entry name" value="HSP40/DnaJ_pept-bd"/>
</dbReference>
<dbReference type="InterPro" id="IPR001623">
    <property type="entry name" value="DnaJ_domain"/>
</dbReference>
<dbReference type="GO" id="GO:0005524">
    <property type="term" value="F:ATP binding"/>
    <property type="evidence" value="ECO:0007669"/>
    <property type="project" value="InterPro"/>
</dbReference>
<evidence type="ECO:0000256" key="2">
    <source>
        <dbReference type="ARBA" id="ARBA00022723"/>
    </source>
</evidence>
<evidence type="ECO:0000256" key="10">
    <source>
        <dbReference type="PROSITE-ProRule" id="PRU00546"/>
    </source>
</evidence>
<dbReference type="PROSITE" id="PS51188">
    <property type="entry name" value="ZF_CR"/>
    <property type="match status" value="1"/>
</dbReference>
<comment type="subcellular location">
    <subcellularLocation>
        <location evidence="1">Mitochondrion</location>
    </subcellularLocation>
</comment>
<keyword evidence="8" id="KW-0143">Chaperone</keyword>
<keyword evidence="15" id="KW-1185">Reference proteome</keyword>
<evidence type="ECO:0000259" key="12">
    <source>
        <dbReference type="PROSITE" id="PS50076"/>
    </source>
</evidence>
<feature type="domain" description="J" evidence="12">
    <location>
        <begin position="77"/>
        <end position="141"/>
    </location>
</feature>
<dbReference type="HAMAP" id="MF_01152">
    <property type="entry name" value="DnaJ"/>
    <property type="match status" value="1"/>
</dbReference>
<dbReference type="Pfam" id="PF00684">
    <property type="entry name" value="DnaJ_CXXCXGXG"/>
    <property type="match status" value="1"/>
</dbReference>
<keyword evidence="3" id="KW-0677">Repeat</keyword>
<evidence type="ECO:0000256" key="1">
    <source>
        <dbReference type="ARBA" id="ARBA00004173"/>
    </source>
</evidence>
<gene>
    <name evidence="14" type="ORF">EKO27_g204</name>
</gene>
<protein>
    <recommendedName>
        <fullName evidence="9">DnaJ homolog 1, mitochondrial</fullName>
    </recommendedName>
</protein>
<dbReference type="CDD" id="cd06257">
    <property type="entry name" value="DnaJ"/>
    <property type="match status" value="1"/>
</dbReference>